<keyword evidence="2" id="KW-1185">Reference proteome</keyword>
<accession>A0ABY7CI12</accession>
<evidence type="ECO:0000313" key="1">
    <source>
        <dbReference type="EMBL" id="WAQ84558.1"/>
    </source>
</evidence>
<name>A0ABY7CI12_9BASI</name>
<evidence type="ECO:0008006" key="3">
    <source>
        <dbReference type="Google" id="ProtNLM"/>
    </source>
</evidence>
<dbReference type="EMBL" id="CP110425">
    <property type="protein sequence ID" value="WAQ84558.1"/>
    <property type="molecule type" value="Genomic_DNA"/>
</dbReference>
<dbReference type="RefSeq" id="XP_053020113.1">
    <property type="nucleotide sequence ID" value="XM_053168858.1"/>
</dbReference>
<dbReference type="Proteomes" id="UP001164743">
    <property type="component" value="Chromosome 5A"/>
</dbReference>
<dbReference type="GeneID" id="77809753"/>
<evidence type="ECO:0000313" key="2">
    <source>
        <dbReference type="Proteomes" id="UP001164743"/>
    </source>
</evidence>
<organism evidence="1 2">
    <name type="scientific">Puccinia triticina</name>
    <dbReference type="NCBI Taxonomy" id="208348"/>
    <lineage>
        <taxon>Eukaryota</taxon>
        <taxon>Fungi</taxon>
        <taxon>Dikarya</taxon>
        <taxon>Basidiomycota</taxon>
        <taxon>Pucciniomycotina</taxon>
        <taxon>Pucciniomycetes</taxon>
        <taxon>Pucciniales</taxon>
        <taxon>Pucciniaceae</taxon>
        <taxon>Puccinia</taxon>
    </lineage>
</organism>
<protein>
    <recommendedName>
        <fullName evidence="3">Secreted protein</fullName>
    </recommendedName>
</protein>
<proteinExistence type="predicted"/>
<sequence>MGTYSAVGMVDLTCREHGWGNRDPMRGAQPIFLPPNTRVQSVSKMKSTTSAILLALSLSVVRAAEHTMCYDYFLNKDHCVHSSASTLDRCQAKDHSEPVKAFTMNPGVQNAKRSEIQGLERRYDTTRPSFFVAGGDGTCGFYNTTSEPGVCLWNGPEQDNPTKETAGWLNGAQKANCGKQIYIQRKGQPHTVQYVKVLDGCSFGVKTPDPGCFDIAVTLALFNLFKPSEKEKQDGKMYGGFTWDFNSLDGSKPESSAA</sequence>
<reference evidence="1" key="1">
    <citation type="submission" date="2022-10" db="EMBL/GenBank/DDBJ databases">
        <title>Puccinia triticina Genome sequencing and assembly.</title>
        <authorList>
            <person name="Li C."/>
        </authorList>
    </citation>
    <scope>NUCLEOTIDE SEQUENCE</scope>
    <source>
        <strain evidence="1">Pt15</strain>
    </source>
</reference>
<gene>
    <name evidence="1" type="ORF">PtA15_5A128</name>
</gene>